<dbReference type="OrthoDB" id="9785233at2"/>
<evidence type="ECO:0000313" key="9">
    <source>
        <dbReference type="EMBL" id="CAJ54621.1"/>
    </source>
</evidence>
<evidence type="ECO:0000256" key="3">
    <source>
        <dbReference type="ARBA" id="ARBA00022795"/>
    </source>
</evidence>
<comment type="function">
    <text evidence="4 5">Required for flagellar hook formation. May act as a scaffolding protein.</text>
</comment>
<dbReference type="Pfam" id="PF03963">
    <property type="entry name" value="FlgD"/>
    <property type="match status" value="1"/>
</dbReference>
<name>Q1MQV6_LAWIP</name>
<evidence type="ECO:0000256" key="1">
    <source>
        <dbReference type="ARBA" id="ARBA00010577"/>
    </source>
</evidence>
<feature type="compositionally biased region" description="Low complexity" evidence="6">
    <location>
        <begin position="246"/>
        <end position="262"/>
    </location>
</feature>
<dbReference type="KEGG" id="lip:LI0567"/>
<evidence type="ECO:0000259" key="8">
    <source>
        <dbReference type="Pfam" id="PF13861"/>
    </source>
</evidence>
<sequence length="279" mass="29746">MPTNGASGVSSATGIFSQQAGKSELGKEDFLKLLVTQFKYQDPLNPMEDKEFIAQLAQFSALEQQMSTNEKMESLLNLQTQQQMISAASFIGKEVAARGYGVSVKGDTISNIQYAINEEMVKGYVNIFDASNQLITTVQLDSKAPGIHDFDWDGLLPNGSKVSDGVYTVNIAGQNSAGAPVLVDTSVSGKVEAVTMYQGDQLLRLSDGRLVALSNVREVVQPKTVEPGDDTDSGDSEDGESGGGDNSDPGETNGTEGSEGSGMQDLYQLLPTIKEKLSR</sequence>
<keyword evidence="9" id="KW-0282">Flagellum</keyword>
<evidence type="ECO:0000313" key="10">
    <source>
        <dbReference type="Proteomes" id="UP000002430"/>
    </source>
</evidence>
<evidence type="ECO:0000259" key="7">
    <source>
        <dbReference type="Pfam" id="PF13860"/>
    </source>
</evidence>
<keyword evidence="9" id="KW-0966">Cell projection</keyword>
<feature type="domain" description="FlgD/Vpr Ig-like" evidence="7">
    <location>
        <begin position="103"/>
        <end position="175"/>
    </location>
</feature>
<protein>
    <recommendedName>
        <fullName evidence="2 5">Basal-body rod modification protein FlgD</fullName>
    </recommendedName>
</protein>
<dbReference type="HOGENOM" id="CLU_047535_0_1_7"/>
<gene>
    <name evidence="9" type="ordered locus">LI0567</name>
</gene>
<reference evidence="9 10" key="1">
    <citation type="submission" date="2005-11" db="EMBL/GenBank/DDBJ databases">
        <title>The complete genome sequence of Lawsonia intracellularis: the causative agent of proliferative enteropathy.</title>
        <authorList>
            <person name="Kaur K."/>
            <person name="Zhang Q."/>
            <person name="Beckler D."/>
            <person name="Munir S."/>
            <person name="Li L."/>
            <person name="Kinsley K."/>
            <person name="Herron L."/>
            <person name="Peterson A."/>
            <person name="May B."/>
            <person name="Singh S."/>
            <person name="Gebhart C."/>
            <person name="Kapur V."/>
        </authorList>
    </citation>
    <scope>NUCLEOTIDE SEQUENCE [LARGE SCALE GENOMIC DNA]</scope>
    <source>
        <strain evidence="9 10">PHE/MN1-00</strain>
    </source>
</reference>
<dbReference type="GO" id="GO:0044781">
    <property type="term" value="P:bacterial-type flagellum organization"/>
    <property type="evidence" value="ECO:0007669"/>
    <property type="project" value="UniProtKB-UniRule"/>
</dbReference>
<feature type="domain" description="FlgD Tudor-like" evidence="8">
    <location>
        <begin position="82"/>
        <end position="217"/>
    </location>
</feature>
<dbReference type="AlphaFoldDB" id="Q1MQV6"/>
<dbReference type="RefSeq" id="WP_011526650.1">
    <property type="nucleotide sequence ID" value="NC_008011.1"/>
</dbReference>
<dbReference type="Proteomes" id="UP000002430">
    <property type="component" value="Chromosome"/>
</dbReference>
<evidence type="ECO:0000256" key="5">
    <source>
        <dbReference type="RuleBase" id="RU362076"/>
    </source>
</evidence>
<keyword evidence="9" id="KW-0969">Cilium</keyword>
<dbReference type="Pfam" id="PF13861">
    <property type="entry name" value="FLgD_tudor"/>
    <property type="match status" value="1"/>
</dbReference>
<evidence type="ECO:0000256" key="6">
    <source>
        <dbReference type="SAM" id="MobiDB-lite"/>
    </source>
</evidence>
<keyword evidence="3 5" id="KW-1005">Bacterial flagellum biogenesis</keyword>
<dbReference type="Gene3D" id="2.30.30.910">
    <property type="match status" value="1"/>
</dbReference>
<dbReference type="InterPro" id="IPR005648">
    <property type="entry name" value="FlgD"/>
</dbReference>
<organism evidence="9 10">
    <name type="scientific">Lawsonia intracellularis (strain PHE/MN1-00)</name>
    <dbReference type="NCBI Taxonomy" id="363253"/>
    <lineage>
        <taxon>Bacteria</taxon>
        <taxon>Pseudomonadati</taxon>
        <taxon>Thermodesulfobacteriota</taxon>
        <taxon>Desulfovibrionia</taxon>
        <taxon>Desulfovibrionales</taxon>
        <taxon>Desulfovibrionaceae</taxon>
        <taxon>Lawsonia</taxon>
    </lineage>
</organism>
<dbReference type="STRING" id="363253.LI0567"/>
<keyword evidence="10" id="KW-1185">Reference proteome</keyword>
<feature type="region of interest" description="Disordered" evidence="6">
    <location>
        <begin position="220"/>
        <end position="279"/>
    </location>
</feature>
<dbReference type="eggNOG" id="COG1843">
    <property type="taxonomic scope" value="Bacteria"/>
</dbReference>
<evidence type="ECO:0000256" key="2">
    <source>
        <dbReference type="ARBA" id="ARBA00016013"/>
    </source>
</evidence>
<proteinExistence type="inferred from homology"/>
<accession>Q1MQV6</accession>
<dbReference type="Gene3D" id="2.60.40.4070">
    <property type="match status" value="1"/>
</dbReference>
<feature type="compositionally biased region" description="Acidic residues" evidence="6">
    <location>
        <begin position="227"/>
        <end position="240"/>
    </location>
</feature>
<evidence type="ECO:0000256" key="4">
    <source>
        <dbReference type="ARBA" id="ARBA00024746"/>
    </source>
</evidence>
<dbReference type="InterPro" id="IPR025965">
    <property type="entry name" value="FlgD/Vpr_Ig-like"/>
</dbReference>
<dbReference type="Pfam" id="PF13860">
    <property type="entry name" value="FlgD_ig"/>
    <property type="match status" value="1"/>
</dbReference>
<dbReference type="EMBL" id="AM180252">
    <property type="protein sequence ID" value="CAJ54621.1"/>
    <property type="molecule type" value="Genomic_DNA"/>
</dbReference>
<comment type="similarity">
    <text evidence="1 5">Belongs to the FlgD family.</text>
</comment>
<dbReference type="InterPro" id="IPR025963">
    <property type="entry name" value="FLgD_Tudor"/>
</dbReference>